<keyword evidence="2" id="KW-1185">Reference proteome</keyword>
<dbReference type="RefSeq" id="WP_139677750.1">
    <property type="nucleotide sequence ID" value="NZ_VDMN01000004.1"/>
</dbReference>
<accession>A0A5C4XGW8</accession>
<protein>
    <submittedName>
        <fullName evidence="1">Uncharacterized protein</fullName>
    </submittedName>
</protein>
<name>A0A5C4XGW8_9HYPH</name>
<proteinExistence type="predicted"/>
<dbReference type="EMBL" id="VDMN01000004">
    <property type="protein sequence ID" value="TNM62121.1"/>
    <property type="molecule type" value="Genomic_DNA"/>
</dbReference>
<evidence type="ECO:0000313" key="2">
    <source>
        <dbReference type="Proteomes" id="UP000311605"/>
    </source>
</evidence>
<organism evidence="1 2">
    <name type="scientific">Aliirhizobium smilacinae</name>
    <dbReference type="NCBI Taxonomy" id="1395944"/>
    <lineage>
        <taxon>Bacteria</taxon>
        <taxon>Pseudomonadati</taxon>
        <taxon>Pseudomonadota</taxon>
        <taxon>Alphaproteobacteria</taxon>
        <taxon>Hyphomicrobiales</taxon>
        <taxon>Rhizobiaceae</taxon>
        <taxon>Aliirhizobium</taxon>
    </lineage>
</organism>
<evidence type="ECO:0000313" key="1">
    <source>
        <dbReference type="EMBL" id="TNM62121.1"/>
    </source>
</evidence>
<sequence length="99" mass="10531">MSEFISYLFAIFVVTPLQAELSERLQGVPSQELVEAGKACISVEGPGLLRYAQDNWGWAAANAIGVSAGLVDPITLLPQGNENCRLVIQSLAVEGSRNA</sequence>
<reference evidence="1 2" key="1">
    <citation type="submission" date="2019-06" db="EMBL/GenBank/DDBJ databases">
        <title>The draft genome of Rhizobium smilacinae PTYR-5.</title>
        <authorList>
            <person name="Liu L."/>
            <person name="Li L."/>
            <person name="Zhang X."/>
        </authorList>
    </citation>
    <scope>NUCLEOTIDE SEQUENCE [LARGE SCALE GENOMIC DNA]</scope>
    <source>
        <strain evidence="1 2">PTYR-5</strain>
    </source>
</reference>
<gene>
    <name evidence="1" type="ORF">FHP24_18680</name>
</gene>
<dbReference type="AlphaFoldDB" id="A0A5C4XGW8"/>
<dbReference type="OrthoDB" id="8368546at2"/>
<dbReference type="Proteomes" id="UP000311605">
    <property type="component" value="Unassembled WGS sequence"/>
</dbReference>
<comment type="caution">
    <text evidence="1">The sequence shown here is derived from an EMBL/GenBank/DDBJ whole genome shotgun (WGS) entry which is preliminary data.</text>
</comment>